<name>T1ARU6_9ZZZZ</name>
<feature type="region of interest" description="Disordered" evidence="1">
    <location>
        <begin position="51"/>
        <end position="108"/>
    </location>
</feature>
<evidence type="ECO:0000256" key="1">
    <source>
        <dbReference type="SAM" id="MobiDB-lite"/>
    </source>
</evidence>
<reference evidence="2" key="2">
    <citation type="journal article" date="2014" name="ISME J.">
        <title>Microbial stratification in low pH oxic and suboxic macroscopic growths along an acid mine drainage.</title>
        <authorList>
            <person name="Mendez-Garcia C."/>
            <person name="Mesa V."/>
            <person name="Sprenger R.R."/>
            <person name="Richter M."/>
            <person name="Diez M.S."/>
            <person name="Solano J."/>
            <person name="Bargiela R."/>
            <person name="Golyshina O.V."/>
            <person name="Manteca A."/>
            <person name="Ramos J.L."/>
            <person name="Gallego J.R."/>
            <person name="Llorente I."/>
            <person name="Martins Dos Santos V.A."/>
            <person name="Jensen O.N."/>
            <person name="Pelaez A.I."/>
            <person name="Sanchez J."/>
            <person name="Ferrer M."/>
        </authorList>
    </citation>
    <scope>NUCLEOTIDE SEQUENCE</scope>
</reference>
<proteinExistence type="predicted"/>
<comment type="caution">
    <text evidence="2">The sequence shown here is derived from an EMBL/GenBank/DDBJ whole genome shotgun (WGS) entry which is preliminary data.</text>
</comment>
<feature type="compositionally biased region" description="Gly residues" evidence="1">
    <location>
        <begin position="54"/>
        <end position="65"/>
    </location>
</feature>
<feature type="non-terminal residue" evidence="2">
    <location>
        <position position="1"/>
    </location>
</feature>
<evidence type="ECO:0000313" key="2">
    <source>
        <dbReference type="EMBL" id="EQD43459.1"/>
    </source>
</evidence>
<gene>
    <name evidence="2" type="ORF">B2A_09889</name>
</gene>
<organism evidence="2">
    <name type="scientific">mine drainage metagenome</name>
    <dbReference type="NCBI Taxonomy" id="410659"/>
    <lineage>
        <taxon>unclassified sequences</taxon>
        <taxon>metagenomes</taxon>
        <taxon>ecological metagenomes</taxon>
    </lineage>
</organism>
<sequence length="156" mass="15637">QHRPGLAAATPGEGAGAGRGSCRSAGGTRRRGDQLAWGPRAGCSGCAGSHLGTPAGGGEAMGPGQPGQRRGLAGHQHDPALGSAGRSAFHGSNAVQPHPGGPVMPADPTETSALFRFAVIAEALNSRLGAKERGRLVREIAARVHTMPDGNQVMVS</sequence>
<feature type="region of interest" description="Disordered" evidence="1">
    <location>
        <begin position="1"/>
        <end position="38"/>
    </location>
</feature>
<feature type="non-terminal residue" evidence="2">
    <location>
        <position position="156"/>
    </location>
</feature>
<dbReference type="EMBL" id="AUZZ01007139">
    <property type="protein sequence ID" value="EQD43459.1"/>
    <property type="molecule type" value="Genomic_DNA"/>
</dbReference>
<dbReference type="AlphaFoldDB" id="T1ARU6"/>
<protein>
    <submittedName>
        <fullName evidence="2">Uncharacterized protein</fullName>
    </submittedName>
</protein>
<feature type="compositionally biased region" description="Low complexity" evidence="1">
    <location>
        <begin position="1"/>
        <end position="12"/>
    </location>
</feature>
<reference evidence="2" key="1">
    <citation type="submission" date="2013-08" db="EMBL/GenBank/DDBJ databases">
        <authorList>
            <person name="Mendez C."/>
            <person name="Richter M."/>
            <person name="Ferrer M."/>
            <person name="Sanchez J."/>
        </authorList>
    </citation>
    <scope>NUCLEOTIDE SEQUENCE</scope>
</reference>
<accession>T1ARU6</accession>